<name>A0ABN8RHM5_9CNID</name>
<keyword evidence="4" id="KW-0548">Nucleotidyltransferase</keyword>
<feature type="domain" description="DNA-directed DNA polymerase family B mitochondria/virus" evidence="9">
    <location>
        <begin position="381"/>
        <end position="462"/>
    </location>
</feature>
<evidence type="ECO:0000256" key="1">
    <source>
        <dbReference type="ARBA" id="ARBA00005755"/>
    </source>
</evidence>
<evidence type="ECO:0000256" key="4">
    <source>
        <dbReference type="ARBA" id="ARBA00022695"/>
    </source>
</evidence>
<protein>
    <recommendedName>
        <fullName evidence="2">DNA-directed DNA polymerase</fullName>
        <ecNumber evidence="2">2.7.7.7</ecNumber>
    </recommendedName>
</protein>
<evidence type="ECO:0000313" key="11">
    <source>
        <dbReference type="Proteomes" id="UP001159405"/>
    </source>
</evidence>
<keyword evidence="11" id="KW-1185">Reference proteome</keyword>
<dbReference type="Gene3D" id="3.30.420.10">
    <property type="entry name" value="Ribonuclease H-like superfamily/Ribonuclease H"/>
    <property type="match status" value="1"/>
</dbReference>
<dbReference type="SUPFAM" id="SSF53098">
    <property type="entry name" value="Ribonuclease H-like"/>
    <property type="match status" value="1"/>
</dbReference>
<dbReference type="InterPro" id="IPR012337">
    <property type="entry name" value="RNaseH-like_sf"/>
</dbReference>
<gene>
    <name evidence="10" type="ORF">PLOB_00020761</name>
</gene>
<evidence type="ECO:0000256" key="8">
    <source>
        <dbReference type="ARBA" id="ARBA00049244"/>
    </source>
</evidence>
<organism evidence="10 11">
    <name type="scientific">Porites lobata</name>
    <dbReference type="NCBI Taxonomy" id="104759"/>
    <lineage>
        <taxon>Eukaryota</taxon>
        <taxon>Metazoa</taxon>
        <taxon>Cnidaria</taxon>
        <taxon>Anthozoa</taxon>
        <taxon>Hexacorallia</taxon>
        <taxon>Scleractinia</taxon>
        <taxon>Fungiina</taxon>
        <taxon>Poritidae</taxon>
        <taxon>Porites</taxon>
    </lineage>
</organism>
<keyword evidence="7" id="KW-0238">DNA-binding</keyword>
<dbReference type="EMBL" id="CALNXK010000239">
    <property type="protein sequence ID" value="CAH3178433.1"/>
    <property type="molecule type" value="Genomic_DNA"/>
</dbReference>
<evidence type="ECO:0000256" key="2">
    <source>
        <dbReference type="ARBA" id="ARBA00012417"/>
    </source>
</evidence>
<dbReference type="InterPro" id="IPR036397">
    <property type="entry name" value="RNaseH_sf"/>
</dbReference>
<dbReference type="EC" id="2.7.7.7" evidence="2"/>
<comment type="similarity">
    <text evidence="1">Belongs to the DNA polymerase type-B family.</text>
</comment>
<evidence type="ECO:0000313" key="10">
    <source>
        <dbReference type="EMBL" id="CAH3178433.1"/>
    </source>
</evidence>
<evidence type="ECO:0000259" key="9">
    <source>
        <dbReference type="Pfam" id="PF03175"/>
    </source>
</evidence>
<dbReference type="Pfam" id="PF03175">
    <property type="entry name" value="DNA_pol_B_2"/>
    <property type="match status" value="1"/>
</dbReference>
<evidence type="ECO:0000256" key="3">
    <source>
        <dbReference type="ARBA" id="ARBA00022679"/>
    </source>
</evidence>
<keyword evidence="6" id="KW-0239">DNA-directed DNA polymerase</keyword>
<dbReference type="PANTHER" id="PTHR33568:SF3">
    <property type="entry name" value="DNA-DIRECTED DNA POLYMERASE"/>
    <property type="match status" value="1"/>
</dbReference>
<reference evidence="10 11" key="1">
    <citation type="submission" date="2022-05" db="EMBL/GenBank/DDBJ databases">
        <authorList>
            <consortium name="Genoscope - CEA"/>
            <person name="William W."/>
        </authorList>
    </citation>
    <scope>NUCLEOTIDE SEQUENCE [LARGE SCALE GENOMIC DNA]</scope>
</reference>
<evidence type="ECO:0000256" key="5">
    <source>
        <dbReference type="ARBA" id="ARBA00022705"/>
    </source>
</evidence>
<dbReference type="PANTHER" id="PTHR33568">
    <property type="entry name" value="DNA POLYMERASE"/>
    <property type="match status" value="1"/>
</dbReference>
<dbReference type="Proteomes" id="UP001159405">
    <property type="component" value="Unassembled WGS sequence"/>
</dbReference>
<comment type="caution">
    <text evidence="10">The sequence shown here is derived from an EMBL/GenBank/DDBJ whole genome shotgun (WGS) entry which is preliminary data.</text>
</comment>
<keyword evidence="3" id="KW-0808">Transferase</keyword>
<accession>A0ABN8RHM5</accession>
<sequence length="482" mass="55340">MLSKLAGKLNSNESFKPSEGFTVDVVFVRMPGKGKGRKKNNPGQRCMDNENKKKRCIIAINNNDDLCCARAIVTMREHCNKDNSNDAFHNFHNMRRGRVIQEHAAIELHRLAGVERGPCGTQELEKFQRYLQPTYQLLVICRSSPFFPIFRGPPAPKQIRLLKSDTHYDGCTSFQAFVNKSYWCDLCGKGFDHDDAKHHPCEGRSCHSCNRTDCKDYDRAIRNPPILCHFCNCRFYGNNCFDYHRQKNLCQTHKTCEKCNAEYNVVKGKRHRCGFATCPSCKELVHIHTHKCYIQPVVDHSEEEEVGDGQGKKKPLPPPLLIYADIESMQLPDRQFQPNLLCYRTSESMNIVTHKGKDCVCTFLHDLDDAAEIPDDDRQRTIITIFHNLKGFDGIFIIEELYKQQRSIENQLTVGSKVLCFQSGPLVFKDSLSFLLMALASFTTAFNLTELKKGFFPTFLTLQITKRTKEEYPISNTLIRMV</sequence>
<evidence type="ECO:0000256" key="7">
    <source>
        <dbReference type="ARBA" id="ARBA00023125"/>
    </source>
</evidence>
<dbReference type="InterPro" id="IPR004868">
    <property type="entry name" value="DNA-dir_DNA_pol_B_mt/vir"/>
</dbReference>
<evidence type="ECO:0000256" key="6">
    <source>
        <dbReference type="ARBA" id="ARBA00022932"/>
    </source>
</evidence>
<keyword evidence="5" id="KW-0235">DNA replication</keyword>
<comment type="catalytic activity">
    <reaction evidence="8">
        <text>DNA(n) + a 2'-deoxyribonucleoside 5'-triphosphate = DNA(n+1) + diphosphate</text>
        <dbReference type="Rhea" id="RHEA:22508"/>
        <dbReference type="Rhea" id="RHEA-COMP:17339"/>
        <dbReference type="Rhea" id="RHEA-COMP:17340"/>
        <dbReference type="ChEBI" id="CHEBI:33019"/>
        <dbReference type="ChEBI" id="CHEBI:61560"/>
        <dbReference type="ChEBI" id="CHEBI:173112"/>
        <dbReference type="EC" id="2.7.7.7"/>
    </reaction>
</comment>
<proteinExistence type="inferred from homology"/>